<dbReference type="EMBL" id="MDEO01000035">
    <property type="protein sequence ID" value="OCX15021.1"/>
    <property type="molecule type" value="Genomic_DNA"/>
</dbReference>
<comment type="caution">
    <text evidence="2">The sequence shown here is derived from an EMBL/GenBank/DDBJ whole genome shotgun (WGS) entry which is preliminary data.</text>
</comment>
<proteinExistence type="predicted"/>
<dbReference type="AlphaFoldDB" id="A0A1C2DJS1"/>
<evidence type="ECO:0000259" key="1">
    <source>
        <dbReference type="SMART" id="SM00860"/>
    </source>
</evidence>
<accession>A0A1C2DJS1</accession>
<protein>
    <recommendedName>
        <fullName evidence="1">Knr4/Smi1-like domain-containing protein</fullName>
    </recommendedName>
</protein>
<dbReference type="SUPFAM" id="SSF160631">
    <property type="entry name" value="SMI1/KNR4-like"/>
    <property type="match status" value="1"/>
</dbReference>
<feature type="domain" description="Knr4/Smi1-like" evidence="1">
    <location>
        <begin position="17"/>
        <end position="160"/>
    </location>
</feature>
<dbReference type="Pfam" id="PF09346">
    <property type="entry name" value="SMI1_KNR4"/>
    <property type="match status" value="1"/>
</dbReference>
<evidence type="ECO:0000313" key="3">
    <source>
        <dbReference type="Proteomes" id="UP000094412"/>
    </source>
</evidence>
<gene>
    <name evidence="2" type="ORF">QV13_21760</name>
</gene>
<sequence>MDMWRFIDCINPAGERPARPEDLQRFEETTGIYLPDDYCAFLLACAGGICRQTVSFDFSNGVWAGYVQDVGGLQEDPVYSLLHNWKSPPWPLRKDLLWIMNDHGGNPICLRLDEGNEGKLCFVDHELAPENNEWTLEEASADDWGYVLPLASSFTAFVSNLRRK</sequence>
<keyword evidence="3" id="KW-1185">Reference proteome</keyword>
<dbReference type="Gene3D" id="3.40.1580.10">
    <property type="entry name" value="SMI1/KNR4-like"/>
    <property type="match status" value="1"/>
</dbReference>
<reference evidence="2 3" key="1">
    <citation type="submission" date="2016-08" db="EMBL/GenBank/DDBJ databases">
        <title>Whole genome sequence of Mesorhizobium sp. strain UASWS1009 isolated from industrial sewage.</title>
        <authorList>
            <person name="Crovadore J."/>
            <person name="Calmin G."/>
            <person name="Chablais R."/>
            <person name="Cochard B."/>
            <person name="Lefort F."/>
        </authorList>
    </citation>
    <scope>NUCLEOTIDE SEQUENCE [LARGE SCALE GENOMIC DNA]</scope>
    <source>
        <strain evidence="2 3">UASWS1009</strain>
    </source>
</reference>
<dbReference type="SMART" id="SM00860">
    <property type="entry name" value="SMI1_KNR4"/>
    <property type="match status" value="1"/>
</dbReference>
<evidence type="ECO:0000313" key="2">
    <source>
        <dbReference type="EMBL" id="OCX15021.1"/>
    </source>
</evidence>
<name>A0A1C2DJS1_9HYPH</name>
<organism evidence="2 3">
    <name type="scientific">Mesorhizobium hungaricum</name>
    <dbReference type="NCBI Taxonomy" id="1566387"/>
    <lineage>
        <taxon>Bacteria</taxon>
        <taxon>Pseudomonadati</taxon>
        <taxon>Pseudomonadota</taxon>
        <taxon>Alphaproteobacteria</taxon>
        <taxon>Hyphomicrobiales</taxon>
        <taxon>Phyllobacteriaceae</taxon>
        <taxon>Mesorhizobium</taxon>
    </lineage>
</organism>
<dbReference type="Proteomes" id="UP000094412">
    <property type="component" value="Unassembled WGS sequence"/>
</dbReference>
<dbReference type="OrthoDB" id="8657476at2"/>
<dbReference type="InterPro" id="IPR037883">
    <property type="entry name" value="Knr4/Smi1-like_sf"/>
</dbReference>
<dbReference type="InterPro" id="IPR018958">
    <property type="entry name" value="Knr4/Smi1-like_dom"/>
</dbReference>